<gene>
    <name evidence="2" type="ORF">BSO21_02380</name>
</gene>
<accession>A0ABX3GXE5</accession>
<dbReference type="InterPro" id="IPR002372">
    <property type="entry name" value="PQQ_rpt_dom"/>
</dbReference>
<dbReference type="InterPro" id="IPR018391">
    <property type="entry name" value="PQQ_b-propeller_rpt"/>
</dbReference>
<dbReference type="PANTHER" id="PTHR34512">
    <property type="entry name" value="CELL SURFACE PROTEIN"/>
    <property type="match status" value="1"/>
</dbReference>
<protein>
    <recommendedName>
        <fullName evidence="1">Pyrrolo-quinoline quinone repeat domain-containing protein</fullName>
    </recommendedName>
</protein>
<dbReference type="InterPro" id="IPR011047">
    <property type="entry name" value="Quinoprotein_ADH-like_sf"/>
</dbReference>
<dbReference type="PANTHER" id="PTHR34512:SF30">
    <property type="entry name" value="OUTER MEMBRANE PROTEIN ASSEMBLY FACTOR BAMB"/>
    <property type="match status" value="1"/>
</dbReference>
<evidence type="ECO:0000259" key="1">
    <source>
        <dbReference type="Pfam" id="PF13360"/>
    </source>
</evidence>
<evidence type="ECO:0000313" key="3">
    <source>
        <dbReference type="Proteomes" id="UP000187158"/>
    </source>
</evidence>
<reference evidence="2 3" key="1">
    <citation type="submission" date="2016-11" db="EMBL/GenBank/DDBJ databases">
        <title>Paenibacillus species isolates.</title>
        <authorList>
            <person name="Beno S.M."/>
        </authorList>
    </citation>
    <scope>NUCLEOTIDE SEQUENCE [LARGE SCALE GENOMIC DNA]</scope>
    <source>
        <strain evidence="2 3">FSL H7-0433</strain>
    </source>
</reference>
<proteinExistence type="predicted"/>
<dbReference type="SUPFAM" id="SSF50998">
    <property type="entry name" value="Quinoprotein alcohol dehydrogenase-like"/>
    <property type="match status" value="1"/>
</dbReference>
<dbReference type="EMBL" id="MPVP01000006">
    <property type="protein sequence ID" value="OMD39712.1"/>
    <property type="molecule type" value="Genomic_DNA"/>
</dbReference>
<dbReference type="SMART" id="SM00564">
    <property type="entry name" value="PQQ"/>
    <property type="match status" value="5"/>
</dbReference>
<keyword evidence="3" id="KW-1185">Reference proteome</keyword>
<dbReference type="Gene3D" id="2.130.10.10">
    <property type="entry name" value="YVTN repeat-like/Quinoprotein amine dehydrogenase"/>
    <property type="match status" value="1"/>
</dbReference>
<name>A0ABX3GXE5_9BACL</name>
<dbReference type="InterPro" id="IPR015943">
    <property type="entry name" value="WD40/YVTN_repeat-like_dom_sf"/>
</dbReference>
<organism evidence="2 3">
    <name type="scientific">Paenibacillus odorifer</name>
    <dbReference type="NCBI Taxonomy" id="189426"/>
    <lineage>
        <taxon>Bacteria</taxon>
        <taxon>Bacillati</taxon>
        <taxon>Bacillota</taxon>
        <taxon>Bacilli</taxon>
        <taxon>Bacillales</taxon>
        <taxon>Paenibacillaceae</taxon>
        <taxon>Paenibacillus</taxon>
    </lineage>
</organism>
<dbReference type="RefSeq" id="WP_076217799.1">
    <property type="nucleotide sequence ID" value="NZ_MPVP01000006.1"/>
</dbReference>
<comment type="caution">
    <text evidence="2">The sequence shown here is derived from an EMBL/GenBank/DDBJ whole genome shotgun (WGS) entry which is preliminary data.</text>
</comment>
<evidence type="ECO:0000313" key="2">
    <source>
        <dbReference type="EMBL" id="OMD39712.1"/>
    </source>
</evidence>
<dbReference type="Proteomes" id="UP000187158">
    <property type="component" value="Unassembled WGS sequence"/>
</dbReference>
<feature type="domain" description="Pyrrolo-quinoline quinone repeat" evidence="1">
    <location>
        <begin position="102"/>
        <end position="305"/>
    </location>
</feature>
<sequence length="447" mass="50388">MGQGDFELNHQYGKLFRVCFESDTVELLLETKASLMSPLLISPASILVATNSIRDNQLISVDENGRINWKTAVDGVPYGRPVVNSEGHIYLCTYEDESQIIGRLYAFDADGTIRWVYKCSSIFWCDPVISREGIIYIGQNVNSKLYAFSPDGELLWEKRMGQGEGHRPPVIDQDGVMYGCLSSQLYAIAPDGEVKWIYQPEESYVNTSPSLGADGNLYVNLTGGEFICLTRDGEQLWKAETKGFAITQPILGRCGNVIQSRLMDNSIESYSVVDIFSQKGVHLAETAIKGSIHSVILANDEVIYVLSSYWTAKMEPKWELHLQISIGQSQGWTTVLGEKFNWETIGESARSLFNLKELKQSETQSDIIEQKNILTERSDEELLTSLQHADTSEVDIRWYLTENTLGISVQISHAIGDHAEFEIKYDKLKFKLNTFLFSEIIEPIKFP</sequence>
<dbReference type="Pfam" id="PF13360">
    <property type="entry name" value="PQQ_2"/>
    <property type="match status" value="1"/>
</dbReference>